<accession>A0ABW2PMW5</accession>
<keyword evidence="7" id="KW-1185">Reference proteome</keyword>
<feature type="domain" description="Flavodoxin-like fold" evidence="5">
    <location>
        <begin position="2"/>
        <end position="164"/>
    </location>
</feature>
<comment type="cofactor">
    <cofactor evidence="1">
        <name>FAD</name>
        <dbReference type="ChEBI" id="CHEBI:57692"/>
    </cofactor>
</comment>
<dbReference type="GO" id="GO:0016491">
    <property type="term" value="F:oxidoreductase activity"/>
    <property type="evidence" value="ECO:0007669"/>
    <property type="project" value="UniProtKB-KW"/>
</dbReference>
<gene>
    <name evidence="6" type="ORF">ACFQO8_06625</name>
</gene>
<dbReference type="EMBL" id="JBHTCE010000001">
    <property type="protein sequence ID" value="MFC7389815.1"/>
    <property type="molecule type" value="Genomic_DNA"/>
</dbReference>
<dbReference type="Pfam" id="PF02525">
    <property type="entry name" value="Flavodoxin_2"/>
    <property type="match status" value="1"/>
</dbReference>
<evidence type="ECO:0000256" key="1">
    <source>
        <dbReference type="ARBA" id="ARBA00001974"/>
    </source>
</evidence>
<sequence length="189" mass="21694">MKNVLVINGHEYYDFAKGELNKTMFDEIVQTLDGAYEVKTTVIDAGYDIKEEQAKYKWADVVIYQTPIYWFSLPAKFKKYMDEVYEYGVFFVGAAEGYGKGGLMKGKKYMFSTTWNAPVTEYNNAEGFFAGKDFEDSIAHLHYAQQFIGMEPLKSFGAHDVIANPDIILYKRELQAHLEDVFEMTANQS</sequence>
<dbReference type="InterPro" id="IPR029039">
    <property type="entry name" value="Flavoprotein-like_sf"/>
</dbReference>
<organism evidence="6 7">
    <name type="scientific">Exiguobacterium aestuarii</name>
    <dbReference type="NCBI Taxonomy" id="273527"/>
    <lineage>
        <taxon>Bacteria</taxon>
        <taxon>Bacillati</taxon>
        <taxon>Bacillota</taxon>
        <taxon>Bacilli</taxon>
        <taxon>Bacillales</taxon>
        <taxon>Bacillales Family XII. Incertae Sedis</taxon>
        <taxon>Exiguobacterium</taxon>
    </lineage>
</organism>
<dbReference type="PANTHER" id="PTHR46305">
    <property type="match status" value="1"/>
</dbReference>
<evidence type="ECO:0000256" key="4">
    <source>
        <dbReference type="ARBA" id="ARBA00037981"/>
    </source>
</evidence>
<reference evidence="7" key="1">
    <citation type="journal article" date="2019" name="Int. J. Syst. Evol. Microbiol.">
        <title>The Global Catalogue of Microorganisms (GCM) 10K type strain sequencing project: providing services to taxonomists for standard genome sequencing and annotation.</title>
        <authorList>
            <consortium name="The Broad Institute Genomics Platform"/>
            <consortium name="The Broad Institute Genome Sequencing Center for Infectious Disease"/>
            <person name="Wu L."/>
            <person name="Ma J."/>
        </authorList>
    </citation>
    <scope>NUCLEOTIDE SEQUENCE [LARGE SCALE GENOMIC DNA]</scope>
    <source>
        <strain evidence="7">CCUG 55590</strain>
    </source>
</reference>
<evidence type="ECO:0000313" key="7">
    <source>
        <dbReference type="Proteomes" id="UP001596439"/>
    </source>
</evidence>
<dbReference type="InterPro" id="IPR052397">
    <property type="entry name" value="NADPH-QR_MdaB"/>
</dbReference>
<dbReference type="RefSeq" id="WP_214788107.1">
    <property type="nucleotide sequence ID" value="NZ_JANIEL010000002.1"/>
</dbReference>
<evidence type="ECO:0000256" key="3">
    <source>
        <dbReference type="ARBA" id="ARBA00022827"/>
    </source>
</evidence>
<comment type="caution">
    <text evidence="6">The sequence shown here is derived from an EMBL/GenBank/DDBJ whole genome shotgun (WGS) entry which is preliminary data.</text>
</comment>
<name>A0ABW2PMW5_9BACL</name>
<dbReference type="InterPro" id="IPR003680">
    <property type="entry name" value="Flavodoxin_fold"/>
</dbReference>
<evidence type="ECO:0000313" key="6">
    <source>
        <dbReference type="EMBL" id="MFC7389815.1"/>
    </source>
</evidence>
<evidence type="ECO:0000256" key="2">
    <source>
        <dbReference type="ARBA" id="ARBA00022630"/>
    </source>
</evidence>
<keyword evidence="6" id="KW-0560">Oxidoreductase</keyword>
<dbReference type="Gene3D" id="3.40.50.360">
    <property type="match status" value="1"/>
</dbReference>
<dbReference type="SUPFAM" id="SSF52218">
    <property type="entry name" value="Flavoproteins"/>
    <property type="match status" value="1"/>
</dbReference>
<comment type="similarity">
    <text evidence="4">Belongs to the oxidoreductase MdaB family.</text>
</comment>
<dbReference type="PANTHER" id="PTHR46305:SF3">
    <property type="entry name" value="NADPH:QUINONE OXIDOREDUCTASE MDAB"/>
    <property type="match status" value="1"/>
</dbReference>
<keyword evidence="2" id="KW-0285">Flavoprotein</keyword>
<keyword evidence="3" id="KW-0274">FAD</keyword>
<proteinExistence type="inferred from homology"/>
<dbReference type="Proteomes" id="UP001596439">
    <property type="component" value="Unassembled WGS sequence"/>
</dbReference>
<evidence type="ECO:0000259" key="5">
    <source>
        <dbReference type="Pfam" id="PF02525"/>
    </source>
</evidence>
<dbReference type="EC" id="1.-.-.-" evidence="6"/>
<protein>
    <submittedName>
        <fullName evidence="6">NAD(P)H-dependent oxidoreductase</fullName>
        <ecNumber evidence="6">1.-.-.-</ecNumber>
    </submittedName>
</protein>